<keyword evidence="1" id="KW-0472">Membrane</keyword>
<reference evidence="3 4" key="1">
    <citation type="journal article" date="2014" name="Genome Announc.">
        <title>The Genome Sequence of Bifidobacterium moukalabense DSM 27321 Highlights the Close Phylogenetic Relatedness with the Bifidobacterium dentium Taxon.</title>
        <authorList>
            <person name="Lugli G.A."/>
            <person name="Duranti S."/>
            <person name="Milani C."/>
            <person name="Turroni F."/>
            <person name="Viappiani A."/>
            <person name="Mangifesta M."/>
            <person name="van Sinderen D."/>
            <person name="Ventura M."/>
        </authorList>
    </citation>
    <scope>NUCLEOTIDE SEQUENCE [LARGE SCALE GENOMIC DNA]</scope>
    <source>
        <strain evidence="3 4">DSM 27321</strain>
    </source>
</reference>
<dbReference type="STRING" id="1435051.BMOU_1117"/>
<evidence type="ECO:0000313" key="3">
    <source>
        <dbReference type="EMBL" id="ETY71618.1"/>
    </source>
</evidence>
<protein>
    <submittedName>
        <fullName evidence="3">Peptidase M23</fullName>
    </submittedName>
</protein>
<dbReference type="Pfam" id="PF01551">
    <property type="entry name" value="Peptidase_M23"/>
    <property type="match status" value="1"/>
</dbReference>
<dbReference type="InterPro" id="IPR050570">
    <property type="entry name" value="Cell_wall_metabolism_enzyme"/>
</dbReference>
<proteinExistence type="predicted"/>
<dbReference type="AlphaFoldDB" id="W4N936"/>
<gene>
    <name evidence="3" type="ORF">BMOU_1117</name>
</gene>
<dbReference type="CDD" id="cd12797">
    <property type="entry name" value="M23_peptidase"/>
    <property type="match status" value="1"/>
</dbReference>
<dbReference type="GO" id="GO:0004222">
    <property type="term" value="F:metalloendopeptidase activity"/>
    <property type="evidence" value="ECO:0007669"/>
    <property type="project" value="TreeGrafter"/>
</dbReference>
<dbReference type="InterPro" id="IPR011055">
    <property type="entry name" value="Dup_hybrid_motif"/>
</dbReference>
<dbReference type="InterPro" id="IPR016047">
    <property type="entry name" value="M23ase_b-sheet_dom"/>
</dbReference>
<keyword evidence="4" id="KW-1185">Reference proteome</keyword>
<dbReference type="SUPFAM" id="SSF51261">
    <property type="entry name" value="Duplicated hybrid motif"/>
    <property type="match status" value="1"/>
</dbReference>
<feature type="domain" description="M23ase beta-sheet core" evidence="2">
    <location>
        <begin position="92"/>
        <end position="189"/>
    </location>
</feature>
<sequence>MNEQDYQRRLRRYRYQCDAERSDCEHRRAIVSCLVTTIAVLICCCMMVRSSQASTIAPSSYSDDCSALMRWPVSNARITERFTAPEKAWLAGHRGVDLNVEKGEELLAPADGVIAFVGSVAGKSVVTIRHGTMHGELTSTFEPATTDLSVGTMVESGHVFAHVEGSSDHCADVCLHWGLKGAGRDYVDPEGKVRSTAIMLKPVG</sequence>
<dbReference type="Gene3D" id="2.70.70.10">
    <property type="entry name" value="Glucose Permease (Domain IIA)"/>
    <property type="match status" value="1"/>
</dbReference>
<dbReference type="PANTHER" id="PTHR21666">
    <property type="entry name" value="PEPTIDASE-RELATED"/>
    <property type="match status" value="1"/>
</dbReference>
<dbReference type="PATRIC" id="fig|1435051.3.peg.1096"/>
<dbReference type="EMBL" id="AZMV01000004">
    <property type="protein sequence ID" value="ETY71618.1"/>
    <property type="molecule type" value="Genomic_DNA"/>
</dbReference>
<keyword evidence="1" id="KW-1133">Transmembrane helix</keyword>
<name>W4N936_9BIFI</name>
<dbReference type="Proteomes" id="UP000019155">
    <property type="component" value="Unassembled WGS sequence"/>
</dbReference>
<evidence type="ECO:0000313" key="4">
    <source>
        <dbReference type="Proteomes" id="UP000019155"/>
    </source>
</evidence>
<keyword evidence="1" id="KW-0812">Transmembrane</keyword>
<evidence type="ECO:0000256" key="1">
    <source>
        <dbReference type="SAM" id="Phobius"/>
    </source>
</evidence>
<dbReference type="eggNOG" id="COG0739">
    <property type="taxonomic scope" value="Bacteria"/>
</dbReference>
<comment type="caution">
    <text evidence="3">The sequence shown here is derived from an EMBL/GenBank/DDBJ whole genome shotgun (WGS) entry which is preliminary data.</text>
</comment>
<organism evidence="3 4">
    <name type="scientific">Bifidobacterium moukalabense DSM 27321</name>
    <dbReference type="NCBI Taxonomy" id="1435051"/>
    <lineage>
        <taxon>Bacteria</taxon>
        <taxon>Bacillati</taxon>
        <taxon>Actinomycetota</taxon>
        <taxon>Actinomycetes</taxon>
        <taxon>Bifidobacteriales</taxon>
        <taxon>Bifidobacteriaceae</taxon>
        <taxon>Bifidobacterium</taxon>
    </lineage>
</organism>
<feature type="transmembrane region" description="Helical" evidence="1">
    <location>
        <begin position="29"/>
        <end position="49"/>
    </location>
</feature>
<evidence type="ECO:0000259" key="2">
    <source>
        <dbReference type="Pfam" id="PF01551"/>
    </source>
</evidence>
<accession>W4N936</accession>
<dbReference type="PANTHER" id="PTHR21666:SF270">
    <property type="entry name" value="MUREIN HYDROLASE ACTIVATOR ENVC"/>
    <property type="match status" value="1"/>
</dbReference>